<reference evidence="3" key="1">
    <citation type="submission" date="2016-10" db="EMBL/GenBank/DDBJ databases">
        <authorList>
            <person name="Varghese N."/>
            <person name="Submissions S."/>
        </authorList>
    </citation>
    <scope>NUCLEOTIDE SEQUENCE [LARGE SCALE GENOMIC DNA]</scope>
    <source>
        <strain evidence="3">DSM 17038</strain>
    </source>
</reference>
<dbReference type="Proteomes" id="UP000199337">
    <property type="component" value="Unassembled WGS sequence"/>
</dbReference>
<dbReference type="InterPro" id="IPR023210">
    <property type="entry name" value="NADP_OxRdtase_dom"/>
</dbReference>
<dbReference type="AlphaFoldDB" id="A0A1I2NT64"/>
<sequence>MMQKNKMDFIVPKRAFGNTGVKISKLCLGGGSFGSTDSQALLDEALRHGVNCWEIVSFTGKVYAEYFQKNPGIRERVFLSGKVYSTDPVIMQEQLDKILKENETSYIDFLAIHSVNDIKTLNSDVKKWVEKVKKEKKIRFFGFCTHKNMDNCLSGASELGWIDGIQTFYNYRMQNIKSMDDALQKCYEKGIGIFAVKSMGFCVQKKAELQKLPSKEKIDSLLKVYHMSFEQSKLKAIWQNPSLTSICSLMPNSAILQSNVLAAIDENPLNPEILRLLVDYAYATGNYFCRRCGACETTNIDKIPIFDIMEMLMYSRGYGRPDLVAQRFAQMPSGIQSKIDSSDYSSAEKICPQKMPITQLMKEAYQEFHKE</sequence>
<dbReference type="Pfam" id="PF00248">
    <property type="entry name" value="Aldo_ket_red"/>
    <property type="match status" value="1"/>
</dbReference>
<evidence type="ECO:0000313" key="3">
    <source>
        <dbReference type="Proteomes" id="UP000199337"/>
    </source>
</evidence>
<evidence type="ECO:0000259" key="1">
    <source>
        <dbReference type="Pfam" id="PF00248"/>
    </source>
</evidence>
<organism evidence="2 3">
    <name type="scientific">Desulfotruncus arcticus DSM 17038</name>
    <dbReference type="NCBI Taxonomy" id="1121424"/>
    <lineage>
        <taxon>Bacteria</taxon>
        <taxon>Bacillati</taxon>
        <taxon>Bacillota</taxon>
        <taxon>Clostridia</taxon>
        <taxon>Eubacteriales</taxon>
        <taxon>Desulfallaceae</taxon>
        <taxon>Desulfotruncus</taxon>
    </lineage>
</organism>
<accession>A0A1I2NT64</accession>
<feature type="domain" description="NADP-dependent oxidoreductase" evidence="1">
    <location>
        <begin position="25"/>
        <end position="214"/>
    </location>
</feature>
<proteinExistence type="predicted"/>
<protein>
    <recommendedName>
        <fullName evidence="1">NADP-dependent oxidoreductase domain-containing protein</fullName>
    </recommendedName>
</protein>
<name>A0A1I2NT64_9FIRM</name>
<keyword evidence="3" id="KW-1185">Reference proteome</keyword>
<evidence type="ECO:0000313" key="2">
    <source>
        <dbReference type="EMBL" id="SFG06200.1"/>
    </source>
</evidence>
<dbReference type="InterPro" id="IPR036812">
    <property type="entry name" value="NAD(P)_OxRdtase_dom_sf"/>
</dbReference>
<gene>
    <name evidence="2" type="ORF">SAMN05660649_00525</name>
</gene>
<dbReference type="PANTHER" id="PTHR43312:SF1">
    <property type="entry name" value="NADP-DEPENDENT OXIDOREDUCTASE DOMAIN-CONTAINING PROTEIN"/>
    <property type="match status" value="1"/>
</dbReference>
<dbReference type="PANTHER" id="PTHR43312">
    <property type="entry name" value="D-THREO-ALDOSE 1-DEHYDROGENASE"/>
    <property type="match status" value="1"/>
</dbReference>
<dbReference type="InterPro" id="IPR053135">
    <property type="entry name" value="AKR2_Oxidoreductase"/>
</dbReference>
<dbReference type="Gene3D" id="3.20.20.100">
    <property type="entry name" value="NADP-dependent oxidoreductase domain"/>
    <property type="match status" value="1"/>
</dbReference>
<dbReference type="RefSeq" id="WP_165613337.1">
    <property type="nucleotide sequence ID" value="NZ_FOOX01000002.1"/>
</dbReference>
<dbReference type="STRING" id="341036.SAMN05660649_00525"/>
<dbReference type="EMBL" id="FOOX01000002">
    <property type="protein sequence ID" value="SFG06200.1"/>
    <property type="molecule type" value="Genomic_DNA"/>
</dbReference>
<dbReference type="SUPFAM" id="SSF51430">
    <property type="entry name" value="NAD(P)-linked oxidoreductase"/>
    <property type="match status" value="1"/>
</dbReference>